<dbReference type="PANTHER" id="PTHR48103">
    <property type="entry name" value="MIDASIN-RELATED"/>
    <property type="match status" value="1"/>
</dbReference>
<keyword evidence="5" id="KW-1185">Reference proteome</keyword>
<gene>
    <name evidence="4" type="primary">mdn1</name>
    <name evidence="4" type="ORF">CEXT_393421</name>
</gene>
<evidence type="ECO:0000259" key="3">
    <source>
        <dbReference type="Pfam" id="PF17867"/>
    </source>
</evidence>
<dbReference type="InterPro" id="IPR027417">
    <property type="entry name" value="P-loop_NTPase"/>
</dbReference>
<dbReference type="GO" id="GO:0005634">
    <property type="term" value="C:nucleus"/>
    <property type="evidence" value="ECO:0007669"/>
    <property type="project" value="TreeGrafter"/>
</dbReference>
<dbReference type="GO" id="GO:0000027">
    <property type="term" value="P:ribosomal large subunit assembly"/>
    <property type="evidence" value="ECO:0007669"/>
    <property type="project" value="TreeGrafter"/>
</dbReference>
<dbReference type="AlphaFoldDB" id="A0AAV4Y809"/>
<dbReference type="EMBL" id="BPLR01001617">
    <property type="protein sequence ID" value="GIZ03542.1"/>
    <property type="molecule type" value="Genomic_DNA"/>
</dbReference>
<keyword evidence="2" id="KW-0067">ATP-binding</keyword>
<reference evidence="4 5" key="1">
    <citation type="submission" date="2021-06" db="EMBL/GenBank/DDBJ databases">
        <title>Caerostris extrusa draft genome.</title>
        <authorList>
            <person name="Kono N."/>
            <person name="Arakawa K."/>
        </authorList>
    </citation>
    <scope>NUCLEOTIDE SEQUENCE [LARGE SCALE GENOMIC DNA]</scope>
</reference>
<dbReference type="SUPFAM" id="SSF52540">
    <property type="entry name" value="P-loop containing nucleoside triphosphate hydrolases"/>
    <property type="match status" value="1"/>
</dbReference>
<sequence length="205" mass="23811">MNPHQQGGSRKGLPQSFLNRFTRVNIRRMEVSDFQHIVSMMYPQIPQKLIHTMIHFNEKITLLVNESKTVEYRGSPFEFNLRDLLRWCEAIVKNQVCDIYERFVRSRFSDDDRQLMMKQPLELRMYTDSVQLGYSTIRCIGKSTTDTGLITIPLGQLPVLESIMKCIEMNWMPILIGSEGSGKTSFNTSSCTIEWTLSSYHVCEL</sequence>
<dbReference type="GO" id="GO:0000055">
    <property type="term" value="P:ribosomal large subunit export from nucleus"/>
    <property type="evidence" value="ECO:0007669"/>
    <property type="project" value="TreeGrafter"/>
</dbReference>
<evidence type="ECO:0000256" key="2">
    <source>
        <dbReference type="ARBA" id="ARBA00022840"/>
    </source>
</evidence>
<dbReference type="GO" id="GO:0005524">
    <property type="term" value="F:ATP binding"/>
    <property type="evidence" value="ECO:0007669"/>
    <property type="project" value="UniProtKB-KW"/>
</dbReference>
<accession>A0AAV4Y809</accession>
<comment type="caution">
    <text evidence="4">The sequence shown here is derived from an EMBL/GenBank/DDBJ whole genome shotgun (WGS) entry which is preliminary data.</text>
</comment>
<protein>
    <submittedName>
        <fullName evidence="4">Midasin</fullName>
    </submittedName>
</protein>
<name>A0AAV4Y809_CAEEX</name>
<dbReference type="PANTHER" id="PTHR48103:SF2">
    <property type="entry name" value="MIDASIN"/>
    <property type="match status" value="1"/>
</dbReference>
<dbReference type="Pfam" id="PF17867">
    <property type="entry name" value="AAA_lid_7"/>
    <property type="match status" value="1"/>
</dbReference>
<organism evidence="4 5">
    <name type="scientific">Caerostris extrusa</name>
    <name type="common">Bark spider</name>
    <name type="synonym">Caerostris bankana</name>
    <dbReference type="NCBI Taxonomy" id="172846"/>
    <lineage>
        <taxon>Eukaryota</taxon>
        <taxon>Metazoa</taxon>
        <taxon>Ecdysozoa</taxon>
        <taxon>Arthropoda</taxon>
        <taxon>Chelicerata</taxon>
        <taxon>Arachnida</taxon>
        <taxon>Araneae</taxon>
        <taxon>Araneomorphae</taxon>
        <taxon>Entelegynae</taxon>
        <taxon>Araneoidea</taxon>
        <taxon>Araneidae</taxon>
        <taxon>Caerostris</taxon>
    </lineage>
</organism>
<evidence type="ECO:0000256" key="1">
    <source>
        <dbReference type="ARBA" id="ARBA00022741"/>
    </source>
</evidence>
<evidence type="ECO:0000313" key="4">
    <source>
        <dbReference type="EMBL" id="GIZ03542.1"/>
    </source>
</evidence>
<feature type="domain" description="Midasin AAA lid" evidence="3">
    <location>
        <begin position="33"/>
        <end position="93"/>
    </location>
</feature>
<dbReference type="GO" id="GO:0030687">
    <property type="term" value="C:preribosome, large subunit precursor"/>
    <property type="evidence" value="ECO:0007669"/>
    <property type="project" value="TreeGrafter"/>
</dbReference>
<dbReference type="Proteomes" id="UP001054945">
    <property type="component" value="Unassembled WGS sequence"/>
</dbReference>
<keyword evidence="1" id="KW-0547">Nucleotide-binding</keyword>
<proteinExistence type="predicted"/>
<dbReference type="InterPro" id="IPR040848">
    <property type="entry name" value="AAA_lid_7"/>
</dbReference>
<evidence type="ECO:0000313" key="5">
    <source>
        <dbReference type="Proteomes" id="UP001054945"/>
    </source>
</evidence>